<dbReference type="AlphaFoldDB" id="A0A3B0S5N7"/>
<name>A0A3B0S5N7_9ZZZZ</name>
<gene>
    <name evidence="1" type="ORF">MNBD_ALPHA07-859</name>
</gene>
<proteinExistence type="predicted"/>
<reference evidence="1" key="1">
    <citation type="submission" date="2018-06" db="EMBL/GenBank/DDBJ databases">
        <authorList>
            <person name="Zhirakovskaya E."/>
        </authorList>
    </citation>
    <scope>NUCLEOTIDE SEQUENCE</scope>
</reference>
<accession>A0A3B0S5N7</accession>
<dbReference type="EMBL" id="UOEG01000229">
    <property type="protein sequence ID" value="VAW01685.1"/>
    <property type="molecule type" value="Genomic_DNA"/>
</dbReference>
<protein>
    <submittedName>
        <fullName evidence="1">Uncharacterized protein</fullName>
    </submittedName>
</protein>
<evidence type="ECO:0000313" key="1">
    <source>
        <dbReference type="EMBL" id="VAW01685.1"/>
    </source>
</evidence>
<organism evidence="1">
    <name type="scientific">hydrothermal vent metagenome</name>
    <dbReference type="NCBI Taxonomy" id="652676"/>
    <lineage>
        <taxon>unclassified sequences</taxon>
        <taxon>metagenomes</taxon>
        <taxon>ecological metagenomes</taxon>
    </lineage>
</organism>
<sequence>MVNHTGQIVQHCNFHLIFKEIHQENIKVIIPDLCTVTAVLIYYTPKKVNALTLLICNFPNSCHSADTESDHEV</sequence>